<dbReference type="EMBL" id="BMKA01000003">
    <property type="protein sequence ID" value="GGA24925.1"/>
    <property type="molecule type" value="Genomic_DNA"/>
</dbReference>
<dbReference type="Pfam" id="PF09836">
    <property type="entry name" value="DUF2063"/>
    <property type="match status" value="1"/>
</dbReference>
<dbReference type="InterPro" id="IPR044922">
    <property type="entry name" value="DUF2063_N_sf"/>
</dbReference>
<protein>
    <submittedName>
        <fullName evidence="2">DUF2063 domain-containing protein</fullName>
    </submittedName>
</protein>
<dbReference type="Gene3D" id="1.10.150.690">
    <property type="entry name" value="DUF2063"/>
    <property type="match status" value="1"/>
</dbReference>
<reference evidence="2" key="2">
    <citation type="submission" date="2020-09" db="EMBL/GenBank/DDBJ databases">
        <authorList>
            <person name="Sun Q."/>
            <person name="Zhou Y."/>
        </authorList>
    </citation>
    <scope>NUCLEOTIDE SEQUENCE</scope>
    <source>
        <strain evidence="2">CGMCC 1.15880</strain>
    </source>
</reference>
<name>A0A916VS39_9RHOB</name>
<dbReference type="InterPro" id="IPR018640">
    <property type="entry name" value="DUF2063"/>
</dbReference>
<keyword evidence="3" id="KW-1185">Reference proteome</keyword>
<proteinExistence type="predicted"/>
<feature type="domain" description="Putative DNA-binding" evidence="1">
    <location>
        <begin position="3"/>
        <end position="94"/>
    </location>
</feature>
<evidence type="ECO:0000313" key="3">
    <source>
        <dbReference type="Proteomes" id="UP000628017"/>
    </source>
</evidence>
<dbReference type="RefSeq" id="WP_229678555.1">
    <property type="nucleotide sequence ID" value="NZ_BMKA01000003.1"/>
</dbReference>
<gene>
    <name evidence="2" type="ORF">GCM10011498_27440</name>
</gene>
<reference evidence="2" key="1">
    <citation type="journal article" date="2014" name="Int. J. Syst. Evol. Microbiol.">
        <title>Complete genome sequence of Corynebacterium casei LMG S-19264T (=DSM 44701T), isolated from a smear-ripened cheese.</title>
        <authorList>
            <consortium name="US DOE Joint Genome Institute (JGI-PGF)"/>
            <person name="Walter F."/>
            <person name="Albersmeier A."/>
            <person name="Kalinowski J."/>
            <person name="Ruckert C."/>
        </authorList>
    </citation>
    <scope>NUCLEOTIDE SEQUENCE</scope>
    <source>
        <strain evidence="2">CGMCC 1.15880</strain>
    </source>
</reference>
<dbReference type="Proteomes" id="UP000628017">
    <property type="component" value="Unassembled WGS sequence"/>
</dbReference>
<evidence type="ECO:0000259" key="1">
    <source>
        <dbReference type="Pfam" id="PF09836"/>
    </source>
</evidence>
<dbReference type="AlphaFoldDB" id="A0A916VS39"/>
<organism evidence="2 3">
    <name type="scientific">Neptunicoccus cionae</name>
    <dbReference type="NCBI Taxonomy" id="2035344"/>
    <lineage>
        <taxon>Bacteria</taxon>
        <taxon>Pseudomonadati</taxon>
        <taxon>Pseudomonadota</taxon>
        <taxon>Alphaproteobacteria</taxon>
        <taxon>Rhodobacterales</taxon>
        <taxon>Paracoccaceae</taxon>
        <taxon>Neptunicoccus</taxon>
    </lineage>
</organism>
<sequence length="248" mass="26839">MAAQSQFAQALLDPAQPVPEGVIDPEGRPAGKRFDVYRNNVVVSLLDAMETAFPVIQKLIGAENFRNLAGLYVREHPPASPLLMFYGEDFPAFLQGFTPLSHVPYLADVARLELMRRSAYHAADTTPVAADALAQVAPDKLMDLRLTLAPSLRILTSAYPVVAIWNYNMLPDAPKPPATSQTTLITRPELDLEMQEISPDMAAFLGSLQAGNTLGEALANATTNDTAFDLTAGIVLMLQHGLIIDILS</sequence>
<accession>A0A916VS39</accession>
<comment type="caution">
    <text evidence="2">The sequence shown here is derived from an EMBL/GenBank/DDBJ whole genome shotgun (WGS) entry which is preliminary data.</text>
</comment>
<evidence type="ECO:0000313" key="2">
    <source>
        <dbReference type="EMBL" id="GGA24925.1"/>
    </source>
</evidence>